<evidence type="ECO:0000313" key="2">
    <source>
        <dbReference type="Proteomes" id="UP001370758"/>
    </source>
</evidence>
<evidence type="ECO:0000313" key="1">
    <source>
        <dbReference type="EMBL" id="KAK6495619.1"/>
    </source>
</evidence>
<keyword evidence="2" id="KW-1185">Reference proteome</keyword>
<proteinExistence type="predicted"/>
<accession>A0AAV9VSW5</accession>
<dbReference type="EMBL" id="JAVHJL010000012">
    <property type="protein sequence ID" value="KAK6495619.1"/>
    <property type="molecule type" value="Genomic_DNA"/>
</dbReference>
<dbReference type="Proteomes" id="UP001370758">
    <property type="component" value="Unassembled WGS sequence"/>
</dbReference>
<sequence length="112" mass="12733">MEPNMEPESRLHKIIMISSNDKTKHASATRFNSRVNGLSYIIVQETGDISSSEILALLCLWKGKHLLDSEKGPKHLTPAIWEKRPKYQPSNGTCLWELRVEKKPDGLAIFEC</sequence>
<organism evidence="1 2">
    <name type="scientific">Arthrobotrys musiformis</name>
    <dbReference type="NCBI Taxonomy" id="47236"/>
    <lineage>
        <taxon>Eukaryota</taxon>
        <taxon>Fungi</taxon>
        <taxon>Dikarya</taxon>
        <taxon>Ascomycota</taxon>
        <taxon>Pezizomycotina</taxon>
        <taxon>Orbiliomycetes</taxon>
        <taxon>Orbiliales</taxon>
        <taxon>Orbiliaceae</taxon>
        <taxon>Arthrobotrys</taxon>
    </lineage>
</organism>
<reference evidence="1 2" key="1">
    <citation type="submission" date="2023-08" db="EMBL/GenBank/DDBJ databases">
        <authorList>
            <person name="Palmer J.M."/>
        </authorList>
    </citation>
    <scope>NUCLEOTIDE SEQUENCE [LARGE SCALE GENOMIC DNA]</scope>
    <source>
        <strain evidence="1 2">TWF481</strain>
    </source>
</reference>
<comment type="caution">
    <text evidence="1">The sequence shown here is derived from an EMBL/GenBank/DDBJ whole genome shotgun (WGS) entry which is preliminary data.</text>
</comment>
<protein>
    <submittedName>
        <fullName evidence="1">Uncharacterized protein</fullName>
    </submittedName>
</protein>
<dbReference type="AlphaFoldDB" id="A0AAV9VSW5"/>
<name>A0AAV9VSW5_9PEZI</name>
<gene>
    <name evidence="1" type="ORF">TWF481_002667</name>
</gene>